<accession>A0A926I7H9</accession>
<dbReference type="Pfam" id="PF19773">
    <property type="entry name" value="DUF6259"/>
    <property type="match status" value="1"/>
</dbReference>
<evidence type="ECO:0000259" key="1">
    <source>
        <dbReference type="Pfam" id="PF19773"/>
    </source>
</evidence>
<feature type="domain" description="DUF6259" evidence="1">
    <location>
        <begin position="508"/>
        <end position="812"/>
    </location>
</feature>
<evidence type="ECO:0000313" key="3">
    <source>
        <dbReference type="Proteomes" id="UP000610760"/>
    </source>
</evidence>
<dbReference type="Proteomes" id="UP000610760">
    <property type="component" value="Unassembled WGS sequence"/>
</dbReference>
<dbReference type="AlphaFoldDB" id="A0A926I7H9"/>
<dbReference type="EMBL" id="JACRSV010000002">
    <property type="protein sequence ID" value="MBC8559936.1"/>
    <property type="molecule type" value="Genomic_DNA"/>
</dbReference>
<organism evidence="2 3">
    <name type="scientific">Fumia xinanensis</name>
    <dbReference type="NCBI Taxonomy" id="2763659"/>
    <lineage>
        <taxon>Bacteria</taxon>
        <taxon>Bacillati</taxon>
        <taxon>Bacillota</taxon>
        <taxon>Clostridia</taxon>
        <taxon>Eubacteriales</taxon>
        <taxon>Oscillospiraceae</taxon>
        <taxon>Fumia</taxon>
    </lineage>
</organism>
<reference evidence="2" key="1">
    <citation type="submission" date="2020-08" db="EMBL/GenBank/DDBJ databases">
        <title>Genome public.</title>
        <authorList>
            <person name="Liu C."/>
            <person name="Sun Q."/>
        </authorList>
    </citation>
    <scope>NUCLEOTIDE SEQUENCE</scope>
    <source>
        <strain evidence="2">NSJ-33</strain>
    </source>
</reference>
<keyword evidence="3" id="KW-1185">Reference proteome</keyword>
<evidence type="ECO:0000313" key="2">
    <source>
        <dbReference type="EMBL" id="MBC8559936.1"/>
    </source>
</evidence>
<protein>
    <recommendedName>
        <fullName evidence="1">DUF6259 domain-containing protein</fullName>
    </recommendedName>
</protein>
<dbReference type="RefSeq" id="WP_249294907.1">
    <property type="nucleotide sequence ID" value="NZ_JACRSV010000002.1"/>
</dbReference>
<comment type="caution">
    <text evidence="2">The sequence shown here is derived from an EMBL/GenBank/DDBJ whole genome shotgun (WGS) entry which is preliminary data.</text>
</comment>
<gene>
    <name evidence="2" type="ORF">H8710_07650</name>
</gene>
<sequence length="973" mass="108098">MEKTIYTWLQVPAGDDSRAASCKGESLPSQFVPSPYDGSISGRVLTKAPKDAILNLCSGNESARSEGTGVAGFENGSLYYTFCGKRVQLSDLYRDENEAQFAPTEPAFFETFDGTEAIVTRVYVSVKGMEKAAAYDFVAYKTIPLVQVFVVVNPNNKETVFPFQVGCLTFEKTSVSNMVAGLPKVEIPCKEDLYIAENYISFTADGVNFAFAGGYPALQSADGAVTVKADYQCNVKVFDISEYGPENPFVSNIVCSKGAIDPDGWLQNIPCLYAENDLLGKNQIISVGNLKVVLGDNGEGLDLLTIYDCRKEKPLLSRGANMLFTLNLRHVENKSKLHLNSREGWNSIQTTSTKNMHTWVFSDHKEAENVSVILTAFCDSEKSRISWDLAVQNESAAYSVQEAEYPRLTLNTDEHTTLLSPYGSGEIRRHLSSAAAHASLNYPGFGASLQCGAVYNTAMGSGIYYGVHDPAPAYKVCNFDKQIFKQTVSFGFTYPFEFIDKSGNSSALAGKAVWQLFDGDWYDACMIYKDFVDKEANWLPETDENGPVNTPEWMKTCSHWWRSMLDDPCIEPEKTRDWFEETLKAHEDLGVPSANHVYHWHQTIFDNEYPHFFPAKREFIRKAPLLQQAGIKLVPYINSRCWDDLDGGADDWEYTEKALSETTKDLDGNTFIELSPFNKPNGGPKVRLAVMCPSSVMWQDLQCELVDKIYSELGMDGVYLDQIAAAKPNLCADPHHNHAAGGGSWWIDNYNHMVNRMKTHGPETGAFVTECTGEAYMKTIEALLSWAWVRNSQVPAFSAVYGGRVALVGRDYNSLKDEEGVKIFAAESFLFGEQMGWIIPHQYLTTCYREFYKKCVRAREAHKEFFYAGKLLRPLSIENDQPPITTYGCVMAEGQILSVPAVMGAHWKKFAGSQELIVLTNLSNNAAKTEVILPAGIQSLNLQGDLNETVDCVNGKLSVTLPAQSVVTAVIDC</sequence>
<proteinExistence type="predicted"/>
<dbReference type="InterPro" id="IPR046226">
    <property type="entry name" value="DUF6259"/>
</dbReference>
<name>A0A926I7H9_9FIRM</name>